<keyword evidence="6" id="KW-0004">4Fe-4S</keyword>
<evidence type="ECO:0000256" key="13">
    <source>
        <dbReference type="ARBA" id="ARBA00023014"/>
    </source>
</evidence>
<dbReference type="PROSITE" id="PS50109">
    <property type="entry name" value="HIS_KIN"/>
    <property type="match status" value="1"/>
</dbReference>
<dbReference type="Gene3D" id="1.20.5.1930">
    <property type="match status" value="1"/>
</dbReference>
<dbReference type="InterPro" id="IPR004358">
    <property type="entry name" value="Sig_transdc_His_kin-like_C"/>
</dbReference>
<dbReference type="PANTHER" id="PTHR24421:SF55">
    <property type="entry name" value="SENSOR HISTIDINE KINASE YDFH"/>
    <property type="match status" value="1"/>
</dbReference>
<feature type="domain" description="Histidine kinase" evidence="16">
    <location>
        <begin position="160"/>
        <end position="253"/>
    </location>
</feature>
<name>A0A1I6LML5_9FIRM</name>
<dbReference type="STRING" id="37658.SAMN05661086_03416"/>
<gene>
    <name evidence="17" type="ORF">SAMN05661086_03416</name>
</gene>
<dbReference type="SUPFAM" id="SSF55874">
    <property type="entry name" value="ATPase domain of HSP90 chaperone/DNA topoisomerase II/histidine kinase"/>
    <property type="match status" value="1"/>
</dbReference>
<evidence type="ECO:0000256" key="7">
    <source>
        <dbReference type="ARBA" id="ARBA00022490"/>
    </source>
</evidence>
<dbReference type="Gene3D" id="3.30.565.10">
    <property type="entry name" value="Histidine kinase-like ATPase, C-terminal domain"/>
    <property type="match status" value="1"/>
</dbReference>
<dbReference type="GO" id="GO:0000155">
    <property type="term" value="F:phosphorelay sensor kinase activity"/>
    <property type="evidence" value="ECO:0007669"/>
    <property type="project" value="InterPro"/>
</dbReference>
<dbReference type="InterPro" id="IPR003594">
    <property type="entry name" value="HATPase_dom"/>
</dbReference>
<organism evidence="17 18">
    <name type="scientific">Anaeromicropila populeti</name>
    <dbReference type="NCBI Taxonomy" id="37658"/>
    <lineage>
        <taxon>Bacteria</taxon>
        <taxon>Bacillati</taxon>
        <taxon>Bacillota</taxon>
        <taxon>Clostridia</taxon>
        <taxon>Lachnospirales</taxon>
        <taxon>Lachnospiraceae</taxon>
        <taxon>Anaeromicropila</taxon>
    </lineage>
</organism>
<dbReference type="SMART" id="SM00387">
    <property type="entry name" value="HATPase_c"/>
    <property type="match status" value="1"/>
</dbReference>
<comment type="cofactor">
    <cofactor evidence="2">
        <name>[4Fe-4S] cluster</name>
        <dbReference type="ChEBI" id="CHEBI:49883"/>
    </cofactor>
</comment>
<proteinExistence type="predicted"/>
<evidence type="ECO:0000313" key="18">
    <source>
        <dbReference type="Proteomes" id="UP000199659"/>
    </source>
</evidence>
<evidence type="ECO:0000259" key="16">
    <source>
        <dbReference type="PROSITE" id="PS50109"/>
    </source>
</evidence>
<dbReference type="GO" id="GO:0046983">
    <property type="term" value="F:protein dimerization activity"/>
    <property type="evidence" value="ECO:0007669"/>
    <property type="project" value="InterPro"/>
</dbReference>
<dbReference type="InterPro" id="IPR050482">
    <property type="entry name" value="Sensor_HK_TwoCompSys"/>
</dbReference>
<evidence type="ECO:0000256" key="14">
    <source>
        <dbReference type="ARBA" id="ARBA00024827"/>
    </source>
</evidence>
<evidence type="ECO:0000256" key="4">
    <source>
        <dbReference type="ARBA" id="ARBA00012438"/>
    </source>
</evidence>
<evidence type="ECO:0000256" key="12">
    <source>
        <dbReference type="ARBA" id="ARBA00023012"/>
    </source>
</evidence>
<keyword evidence="11" id="KW-0408">Iron</keyword>
<evidence type="ECO:0000256" key="9">
    <source>
        <dbReference type="ARBA" id="ARBA00022723"/>
    </source>
</evidence>
<evidence type="ECO:0000313" key="17">
    <source>
        <dbReference type="EMBL" id="SFS04685.1"/>
    </source>
</evidence>
<dbReference type="OrthoDB" id="9781904at2"/>
<dbReference type="Pfam" id="PF07730">
    <property type="entry name" value="HisKA_3"/>
    <property type="match status" value="1"/>
</dbReference>
<dbReference type="GO" id="GO:0051539">
    <property type="term" value="F:4 iron, 4 sulfur cluster binding"/>
    <property type="evidence" value="ECO:0007669"/>
    <property type="project" value="UniProtKB-KW"/>
</dbReference>
<keyword evidence="8" id="KW-0808">Transferase</keyword>
<evidence type="ECO:0000256" key="11">
    <source>
        <dbReference type="ARBA" id="ARBA00023004"/>
    </source>
</evidence>
<keyword evidence="9" id="KW-0479">Metal-binding</keyword>
<dbReference type="GO" id="GO:0005737">
    <property type="term" value="C:cytoplasm"/>
    <property type="evidence" value="ECO:0007669"/>
    <property type="project" value="UniProtKB-SubCell"/>
</dbReference>
<evidence type="ECO:0000256" key="6">
    <source>
        <dbReference type="ARBA" id="ARBA00022485"/>
    </source>
</evidence>
<comment type="subcellular location">
    <subcellularLocation>
        <location evidence="3">Cytoplasm</location>
    </subcellularLocation>
</comment>
<comment type="catalytic activity">
    <reaction evidence="1">
        <text>ATP + protein L-histidine = ADP + protein N-phospho-L-histidine.</text>
        <dbReference type="EC" id="2.7.13.3"/>
    </reaction>
</comment>
<keyword evidence="18" id="KW-1185">Reference proteome</keyword>
<dbReference type="CDD" id="cd16917">
    <property type="entry name" value="HATPase_UhpB-NarQ-NarX-like"/>
    <property type="match status" value="1"/>
</dbReference>
<dbReference type="Pfam" id="PF02518">
    <property type="entry name" value="HATPase_c"/>
    <property type="match status" value="1"/>
</dbReference>
<keyword evidence="12" id="KW-0902">Two-component regulatory system</keyword>
<dbReference type="InterPro" id="IPR036890">
    <property type="entry name" value="HATPase_C_sf"/>
</dbReference>
<dbReference type="InterPro" id="IPR011712">
    <property type="entry name" value="Sig_transdc_His_kin_sub3_dim/P"/>
</dbReference>
<dbReference type="InterPro" id="IPR005467">
    <property type="entry name" value="His_kinase_dom"/>
</dbReference>
<evidence type="ECO:0000256" key="2">
    <source>
        <dbReference type="ARBA" id="ARBA00001966"/>
    </source>
</evidence>
<keyword evidence="7" id="KW-0963">Cytoplasm</keyword>
<protein>
    <recommendedName>
        <fullName evidence="5">Oxygen sensor histidine kinase NreB</fullName>
        <ecNumber evidence="4">2.7.13.3</ecNumber>
    </recommendedName>
    <alternativeName>
        <fullName evidence="15">Nitrogen regulation protein B</fullName>
    </alternativeName>
</protein>
<evidence type="ECO:0000256" key="8">
    <source>
        <dbReference type="ARBA" id="ARBA00022679"/>
    </source>
</evidence>
<evidence type="ECO:0000256" key="1">
    <source>
        <dbReference type="ARBA" id="ARBA00000085"/>
    </source>
</evidence>
<dbReference type="GO" id="GO:0046872">
    <property type="term" value="F:metal ion binding"/>
    <property type="evidence" value="ECO:0007669"/>
    <property type="project" value="UniProtKB-KW"/>
</dbReference>
<dbReference type="Proteomes" id="UP000199659">
    <property type="component" value="Unassembled WGS sequence"/>
</dbReference>
<accession>A0A1I6LML5</accession>
<evidence type="ECO:0000256" key="15">
    <source>
        <dbReference type="ARBA" id="ARBA00030800"/>
    </source>
</evidence>
<dbReference type="PANTHER" id="PTHR24421">
    <property type="entry name" value="NITRATE/NITRITE SENSOR PROTEIN NARX-RELATED"/>
    <property type="match status" value="1"/>
</dbReference>
<dbReference type="EC" id="2.7.13.3" evidence="4"/>
<dbReference type="AlphaFoldDB" id="A0A1I6LML5"/>
<dbReference type="PRINTS" id="PR00344">
    <property type="entry name" value="BCTRLSENSOR"/>
</dbReference>
<sequence length="259" mass="29842">MEKNADLHNKVNQNDKSLCKQIKENANNNLVNMYSVSNNLSLLQAQEKERARVARELHDSVVQNLSSLVHKAEFCMRLMDSDSIRVKLELQIIIATLQSTIKEIRDVIYDLKPYNLVEQNLTECIEKYISSINFSQGETVFIFKVTGKGNYLKDIYILTIFRILQEACNNILKHAHAKNAFIYLNYNKDSIELKVEDDGVGFDLEDMTKRDEVIKNFGLSIMKERINLLNGIFDISSKRNEGTSIYVKIPKKLLKGDME</sequence>
<keyword evidence="10 17" id="KW-0418">Kinase</keyword>
<evidence type="ECO:0000256" key="10">
    <source>
        <dbReference type="ARBA" id="ARBA00022777"/>
    </source>
</evidence>
<dbReference type="RefSeq" id="WP_092563609.1">
    <property type="nucleotide sequence ID" value="NZ_FOYZ01000018.1"/>
</dbReference>
<comment type="function">
    <text evidence="14">Member of the two-component regulatory system NreB/NreC involved in the control of dissimilatory nitrate/nitrite reduction in response to oxygen. NreB functions as a direct oxygen sensor histidine kinase which is autophosphorylated, in the absence of oxygen, probably at the conserved histidine residue, and transfers its phosphate group probably to a conserved aspartate residue of NreC. NreB/NreC activates the expression of the nitrate (narGHJI) and nitrite (nir) reductase operons, as well as the putative nitrate transporter gene narT.</text>
</comment>
<dbReference type="GO" id="GO:0016020">
    <property type="term" value="C:membrane"/>
    <property type="evidence" value="ECO:0007669"/>
    <property type="project" value="InterPro"/>
</dbReference>
<evidence type="ECO:0000256" key="3">
    <source>
        <dbReference type="ARBA" id="ARBA00004496"/>
    </source>
</evidence>
<reference evidence="17 18" key="1">
    <citation type="submission" date="2016-10" db="EMBL/GenBank/DDBJ databases">
        <authorList>
            <person name="de Groot N.N."/>
        </authorList>
    </citation>
    <scope>NUCLEOTIDE SEQUENCE [LARGE SCALE GENOMIC DNA]</scope>
    <source>
        <strain evidence="17 18">743A</strain>
    </source>
</reference>
<dbReference type="EMBL" id="FOYZ01000018">
    <property type="protein sequence ID" value="SFS04685.1"/>
    <property type="molecule type" value="Genomic_DNA"/>
</dbReference>
<evidence type="ECO:0000256" key="5">
    <source>
        <dbReference type="ARBA" id="ARBA00017322"/>
    </source>
</evidence>
<keyword evidence="13" id="KW-0411">Iron-sulfur</keyword>